<dbReference type="RefSeq" id="WP_011517290.1">
    <property type="nucleotide sequence ID" value="NC_007973.1"/>
</dbReference>
<evidence type="ECO:0000313" key="10">
    <source>
        <dbReference type="EMBL" id="ABF09591.1"/>
    </source>
</evidence>
<dbReference type="EMBL" id="CP000352">
    <property type="protein sequence ID" value="ABF09591.1"/>
    <property type="molecule type" value="Genomic_DNA"/>
</dbReference>
<feature type="transmembrane region" description="Helical" evidence="8">
    <location>
        <begin position="92"/>
        <end position="115"/>
    </location>
</feature>
<dbReference type="KEGG" id="rme:Rmet_2718"/>
<proteinExistence type="inferred from homology"/>
<dbReference type="AlphaFoldDB" id="Q1LJT5"/>
<evidence type="ECO:0000256" key="5">
    <source>
        <dbReference type="ARBA" id="ARBA00022989"/>
    </source>
</evidence>
<comment type="similarity">
    <text evidence="2">Belongs to the bacterial sugar transferase family.</text>
</comment>
<dbReference type="InterPro" id="IPR003362">
    <property type="entry name" value="Bact_transf"/>
</dbReference>
<organism evidence="10 11">
    <name type="scientific">Cupriavidus metallidurans (strain ATCC 43123 / DSM 2839 / NBRC 102507 / CH34)</name>
    <name type="common">Ralstonia metallidurans</name>
    <dbReference type="NCBI Taxonomy" id="266264"/>
    <lineage>
        <taxon>Bacteria</taxon>
        <taxon>Pseudomonadati</taxon>
        <taxon>Pseudomonadota</taxon>
        <taxon>Betaproteobacteria</taxon>
        <taxon>Burkholderiales</taxon>
        <taxon>Burkholderiaceae</taxon>
        <taxon>Cupriavidus</taxon>
    </lineage>
</organism>
<comment type="subcellular location">
    <subcellularLocation>
        <location evidence="1">Membrane</location>
        <topology evidence="1">Multi-pass membrane protein</topology>
    </subcellularLocation>
</comment>
<feature type="region of interest" description="Disordered" evidence="7">
    <location>
        <begin position="1"/>
        <end position="24"/>
    </location>
</feature>
<gene>
    <name evidence="10" type="ordered locus">Rmet_2718</name>
</gene>
<feature type="transmembrane region" description="Helical" evidence="8">
    <location>
        <begin position="121"/>
        <end position="137"/>
    </location>
</feature>
<dbReference type="GO" id="GO:0016780">
    <property type="term" value="F:phosphotransferase activity, for other substituted phosphate groups"/>
    <property type="evidence" value="ECO:0007669"/>
    <property type="project" value="TreeGrafter"/>
</dbReference>
<evidence type="ECO:0000256" key="8">
    <source>
        <dbReference type="SAM" id="Phobius"/>
    </source>
</evidence>
<dbReference type="GO" id="GO:0016020">
    <property type="term" value="C:membrane"/>
    <property type="evidence" value="ECO:0007669"/>
    <property type="project" value="UniProtKB-SubCell"/>
</dbReference>
<dbReference type="Pfam" id="PF02397">
    <property type="entry name" value="Bac_transf"/>
    <property type="match status" value="1"/>
</dbReference>
<evidence type="ECO:0000256" key="1">
    <source>
        <dbReference type="ARBA" id="ARBA00004141"/>
    </source>
</evidence>
<evidence type="ECO:0000313" key="11">
    <source>
        <dbReference type="Proteomes" id="UP000002429"/>
    </source>
</evidence>
<feature type="transmembrane region" description="Helical" evidence="8">
    <location>
        <begin position="256"/>
        <end position="280"/>
    </location>
</feature>
<dbReference type="HOGENOM" id="CLU_024920_0_0_4"/>
<accession>Q1LJT5</accession>
<evidence type="ECO:0000256" key="6">
    <source>
        <dbReference type="ARBA" id="ARBA00023136"/>
    </source>
</evidence>
<dbReference type="Proteomes" id="UP000002429">
    <property type="component" value="Chromosome"/>
</dbReference>
<feature type="compositionally biased region" description="Polar residues" evidence="7">
    <location>
        <begin position="1"/>
        <end position="22"/>
    </location>
</feature>
<keyword evidence="5 8" id="KW-1133">Transmembrane helix</keyword>
<feature type="transmembrane region" description="Helical" evidence="8">
    <location>
        <begin position="57"/>
        <end position="80"/>
    </location>
</feature>
<name>Q1LJT5_CUPMC</name>
<evidence type="ECO:0000259" key="9">
    <source>
        <dbReference type="Pfam" id="PF02397"/>
    </source>
</evidence>
<dbReference type="InterPro" id="IPR017475">
    <property type="entry name" value="EPS_sugar_tfrase"/>
</dbReference>
<dbReference type="NCBIfam" id="TIGR03025">
    <property type="entry name" value="EPS_sugtrans"/>
    <property type="match status" value="1"/>
</dbReference>
<dbReference type="PANTHER" id="PTHR30576">
    <property type="entry name" value="COLANIC BIOSYNTHESIS UDP-GLUCOSE LIPID CARRIER TRANSFERASE"/>
    <property type="match status" value="1"/>
</dbReference>
<feature type="transmembrane region" description="Helical" evidence="8">
    <location>
        <begin position="31"/>
        <end position="51"/>
    </location>
</feature>
<reference evidence="11" key="1">
    <citation type="journal article" date="2010" name="PLoS ONE">
        <title>The complete genome sequence of Cupriavidus metallidurans strain CH34, a master survivalist in harsh and anthropogenic environments.</title>
        <authorList>
            <person name="Janssen P.J."/>
            <person name="Van Houdt R."/>
            <person name="Moors H."/>
            <person name="Monsieurs P."/>
            <person name="Morin N."/>
            <person name="Michaux A."/>
            <person name="Benotmane M.A."/>
            <person name="Leys N."/>
            <person name="Vallaeys T."/>
            <person name="Lapidus A."/>
            <person name="Monchy S."/>
            <person name="Medigue C."/>
            <person name="Taghavi S."/>
            <person name="McCorkle S."/>
            <person name="Dunn J."/>
            <person name="van der Lelie D."/>
            <person name="Mergeay M."/>
        </authorList>
    </citation>
    <scope>NUCLEOTIDE SEQUENCE [LARGE SCALE GENOMIC DNA]</scope>
    <source>
        <strain evidence="11">ATCC 43123 / DSM 2839 / NBRC 102507 / CH34</strain>
    </source>
</reference>
<sequence length="441" mass="49532">MSNKQARLTHSQRSPAANTRGSETVRRASRMLSWALVGLVLFGINTVAAEYLHHSGIVTYVFTRTLLWAIVPYLCTFVLLHRSLHLPAIEGNSLVGMSATLPFGLLLIVFAAFHIEYSRGALLVGYITTLVWSGIGYRRFVQNYVPVFGYTDPRTLEQLEEVLAMPGATPPTPTRFEFIHAIEDAVHCDGLMLDRSATADPERTRALARLKLSHVRMYSVERVGEMLTGRVGLDHIDENFLDDYARHYLYGYVKRLVDIAAVLCLAPLALPLSALTALAIRLESTGPVLFRQARVGRFGEPFTMLKFRSMSVQPDATAQFAQRHDPRVTRVGRVIRKYRLDELPQLWNVLTGDMSLIGPRPEQVPMVDMFADTIAYYPYRHLVRPGLSGWAQVQQGYVGTHAETVTKLSYDLYYVKHCSFALDLLIAVKTVRTLLTGYGAR</sequence>
<keyword evidence="3 10" id="KW-0808">Transferase</keyword>
<keyword evidence="4 8" id="KW-0812">Transmembrane</keyword>
<dbReference type="STRING" id="266264.Rmet_2718"/>
<protein>
    <submittedName>
        <fullName evidence="10">Sugar transferase involved in lipopolysaccharide synthesis</fullName>
    </submittedName>
</protein>
<dbReference type="eggNOG" id="COG2148">
    <property type="taxonomic scope" value="Bacteria"/>
</dbReference>
<evidence type="ECO:0000256" key="2">
    <source>
        <dbReference type="ARBA" id="ARBA00006464"/>
    </source>
</evidence>
<evidence type="ECO:0000256" key="4">
    <source>
        <dbReference type="ARBA" id="ARBA00022692"/>
    </source>
</evidence>
<evidence type="ECO:0000256" key="7">
    <source>
        <dbReference type="SAM" id="MobiDB-lite"/>
    </source>
</evidence>
<dbReference type="PANTHER" id="PTHR30576:SF0">
    <property type="entry name" value="UNDECAPRENYL-PHOSPHATE N-ACETYLGALACTOSAMINYL 1-PHOSPHATE TRANSFERASE-RELATED"/>
    <property type="match status" value="1"/>
</dbReference>
<keyword evidence="11" id="KW-1185">Reference proteome</keyword>
<feature type="domain" description="Bacterial sugar transferase" evidence="9">
    <location>
        <begin position="254"/>
        <end position="435"/>
    </location>
</feature>
<keyword evidence="6 8" id="KW-0472">Membrane</keyword>
<evidence type="ECO:0000256" key="3">
    <source>
        <dbReference type="ARBA" id="ARBA00022679"/>
    </source>
</evidence>